<organism evidence="4 5">
    <name type="scientific">Fasciola hepatica</name>
    <name type="common">Liver fluke</name>
    <dbReference type="NCBI Taxonomy" id="6192"/>
    <lineage>
        <taxon>Eukaryota</taxon>
        <taxon>Metazoa</taxon>
        <taxon>Spiralia</taxon>
        <taxon>Lophotrochozoa</taxon>
        <taxon>Platyhelminthes</taxon>
        <taxon>Trematoda</taxon>
        <taxon>Digenea</taxon>
        <taxon>Plagiorchiida</taxon>
        <taxon>Echinostomata</taxon>
        <taxon>Echinostomatoidea</taxon>
        <taxon>Fasciolidae</taxon>
        <taxon>Fasciola</taxon>
    </lineage>
</organism>
<dbReference type="InterPro" id="IPR052793">
    <property type="entry name" value="EJC-associated_protein"/>
</dbReference>
<evidence type="ECO:0000256" key="2">
    <source>
        <dbReference type="SAM" id="MobiDB-lite"/>
    </source>
</evidence>
<feature type="compositionally biased region" description="Basic and acidic residues" evidence="2">
    <location>
        <begin position="176"/>
        <end position="193"/>
    </location>
</feature>
<dbReference type="AlphaFoldDB" id="A0A4E0RJ65"/>
<dbReference type="PROSITE" id="PS50102">
    <property type="entry name" value="RRM"/>
    <property type="match status" value="1"/>
</dbReference>
<feature type="compositionally biased region" description="Low complexity" evidence="2">
    <location>
        <begin position="156"/>
        <end position="168"/>
    </location>
</feature>
<accession>A0A4E0RJ65</accession>
<comment type="caution">
    <text evidence="4">The sequence shown here is derived from an EMBL/GenBank/DDBJ whole genome shotgun (WGS) entry which is preliminary data.</text>
</comment>
<feature type="compositionally biased region" description="Polar residues" evidence="2">
    <location>
        <begin position="199"/>
        <end position="244"/>
    </location>
</feature>
<dbReference type="PANTHER" id="PTHR46589:SF1">
    <property type="entry name" value="APOPTOTIC CHROMATIN CONDENSATION INDUCER IN THE NUCLEUS"/>
    <property type="match status" value="1"/>
</dbReference>
<keyword evidence="1" id="KW-0694">RNA-binding</keyword>
<dbReference type="Gene3D" id="3.30.70.330">
    <property type="match status" value="1"/>
</dbReference>
<dbReference type="PANTHER" id="PTHR46589">
    <property type="entry name" value="APOPTOTIC CHROMATIN CONDENSATION INDUCER IN THE NUCLEUS"/>
    <property type="match status" value="1"/>
</dbReference>
<evidence type="ECO:0000256" key="1">
    <source>
        <dbReference type="PROSITE-ProRule" id="PRU00176"/>
    </source>
</evidence>
<feature type="region of interest" description="Disordered" evidence="2">
    <location>
        <begin position="391"/>
        <end position="452"/>
    </location>
</feature>
<feature type="compositionally biased region" description="Low complexity" evidence="2">
    <location>
        <begin position="647"/>
        <end position="673"/>
    </location>
</feature>
<feature type="region of interest" description="Disordered" evidence="2">
    <location>
        <begin position="62"/>
        <end position="258"/>
    </location>
</feature>
<name>A0A4E0RJ65_FASHE</name>
<dbReference type="InterPro" id="IPR035979">
    <property type="entry name" value="RBD_domain_sf"/>
</dbReference>
<proteinExistence type="predicted"/>
<feature type="compositionally biased region" description="Basic and acidic residues" evidence="2">
    <location>
        <begin position="407"/>
        <end position="431"/>
    </location>
</feature>
<dbReference type="EMBL" id="JXXN02000359">
    <property type="protein sequence ID" value="THD27655.1"/>
    <property type="molecule type" value="Genomic_DNA"/>
</dbReference>
<evidence type="ECO:0000313" key="4">
    <source>
        <dbReference type="EMBL" id="THD27655.1"/>
    </source>
</evidence>
<dbReference type="Pfam" id="PF16294">
    <property type="entry name" value="RSB_motif"/>
    <property type="match status" value="1"/>
</dbReference>
<dbReference type="CDD" id="cd12432">
    <property type="entry name" value="RRM_ACINU"/>
    <property type="match status" value="1"/>
</dbReference>
<keyword evidence="5" id="KW-1185">Reference proteome</keyword>
<protein>
    <submittedName>
        <fullName evidence="4">Apoptotic chromatin condensation inducer in the nucleus</fullName>
    </submittedName>
</protein>
<feature type="compositionally biased region" description="Basic and acidic residues" evidence="2">
    <location>
        <begin position="558"/>
        <end position="571"/>
    </location>
</feature>
<feature type="compositionally biased region" description="Basic residues" evidence="2">
    <location>
        <begin position="681"/>
        <end position="707"/>
    </location>
</feature>
<dbReference type="InterPro" id="IPR000504">
    <property type="entry name" value="RRM_dom"/>
</dbReference>
<feature type="compositionally biased region" description="Polar residues" evidence="2">
    <location>
        <begin position="521"/>
        <end position="544"/>
    </location>
</feature>
<feature type="domain" description="RRM" evidence="3">
    <location>
        <begin position="284"/>
        <end position="360"/>
    </location>
</feature>
<dbReference type="Proteomes" id="UP000230066">
    <property type="component" value="Unassembled WGS sequence"/>
</dbReference>
<feature type="compositionally biased region" description="Basic and acidic residues" evidence="2">
    <location>
        <begin position="481"/>
        <end position="492"/>
    </location>
</feature>
<sequence length="707" mass="77921">MYNTAVDGENSEVREVQRGITCLPVELDDALELQAPESDDEAAETSTNTVIFVPDGINASEVSKQSDLNGTLECSQTELPTDQPYQGSSRRSSDGSSPSTGKPGSDLRGSVGHRRRQWGSHSGDRLGSAVPTVSSDTLEKLVPTLNTGGERKSKSRSSSSISSGKRPSNTQSALAVREDSGVTKKRSEPDKVSRKALTVESSKSTNKSGPMNGDGNSISHDGQKSSVTVQKGAESTASINTGEALQNKPLGKRKGPKETKAVGYLIEAPERIEPFAPAKHRPTNIIYIRSLVRPFTADQLRQMISERFGAVSDLWLDRIKSSSLVRMESVEVATRCREGLDGCRWPSMNPHTLHCDFGNDELFKWMCEHGNSGENVPPKHLVLGENPPEVTELESTSMRTASARKKHDVDPKEHPVPKSSDRRPSKSERVNESSQPPPKEAVTADASDPKRRYEEPAKLLDDLFRKTASTPCIYWLPLPEEQARKQATERARLLRTNPPTTTRPLSRPFTHGPSGPKQRATRSPFTSPVEQDKTTSVPARTSGSRSDEPKTRPTQGSDLKDKGSTVTRKELSPVSVSHVRRRSRSTDLRRKRERVSLTPPRVAPSSRPEPRLRERRHTPSNRPVRQAIARKRDQTSPSPPRPRVVRRSTSTRSRSRRSSSSASSRSSRGPRSRGLGDTRRGKAAHRGFGRPRSRSAGRKHSPARVRR</sequence>
<feature type="region of interest" description="Disordered" evidence="2">
    <location>
        <begin position="474"/>
        <end position="707"/>
    </location>
</feature>
<feature type="compositionally biased region" description="Low complexity" evidence="2">
    <location>
        <begin position="494"/>
        <end position="508"/>
    </location>
</feature>
<feature type="compositionally biased region" description="Low complexity" evidence="2">
    <location>
        <begin position="87"/>
        <end position="106"/>
    </location>
</feature>
<dbReference type="GO" id="GO:0003723">
    <property type="term" value="F:RNA binding"/>
    <property type="evidence" value="ECO:0007669"/>
    <property type="project" value="UniProtKB-UniRule"/>
</dbReference>
<dbReference type="GO" id="GO:0008380">
    <property type="term" value="P:RNA splicing"/>
    <property type="evidence" value="ECO:0007669"/>
    <property type="project" value="TreeGrafter"/>
</dbReference>
<dbReference type="GO" id="GO:0061574">
    <property type="term" value="C:ASAP complex"/>
    <property type="evidence" value="ECO:0007669"/>
    <property type="project" value="TreeGrafter"/>
</dbReference>
<dbReference type="GO" id="GO:0071011">
    <property type="term" value="C:precatalytic spliceosome"/>
    <property type="evidence" value="ECO:0007669"/>
    <property type="project" value="TreeGrafter"/>
</dbReference>
<evidence type="ECO:0000313" key="5">
    <source>
        <dbReference type="Proteomes" id="UP000230066"/>
    </source>
</evidence>
<dbReference type="InterPro" id="IPR012677">
    <property type="entry name" value="Nucleotide-bd_a/b_plait_sf"/>
</dbReference>
<evidence type="ECO:0000259" key="3">
    <source>
        <dbReference type="PROSITE" id="PS50102"/>
    </source>
</evidence>
<gene>
    <name evidence="4" type="ORF">D915_001509</name>
</gene>
<dbReference type="InterPro" id="IPR034257">
    <property type="entry name" value="Acinus_RRM"/>
</dbReference>
<dbReference type="SUPFAM" id="SSF54928">
    <property type="entry name" value="RNA-binding domain, RBD"/>
    <property type="match status" value="1"/>
</dbReference>
<reference evidence="4" key="1">
    <citation type="submission" date="2019-03" db="EMBL/GenBank/DDBJ databases">
        <title>Improved annotation for the trematode Fasciola hepatica.</title>
        <authorList>
            <person name="Choi Y.-J."/>
            <person name="Martin J."/>
            <person name="Mitreva M."/>
        </authorList>
    </citation>
    <scope>NUCLEOTIDE SEQUENCE [LARGE SCALE GENOMIC DNA]</scope>
</reference>
<dbReference type="InterPro" id="IPR032552">
    <property type="entry name" value="RSB_motif"/>
</dbReference>
<feature type="compositionally biased region" description="Polar residues" evidence="2">
    <location>
        <begin position="62"/>
        <end position="86"/>
    </location>
</feature>